<name>A0A949NI26_9FIRM</name>
<keyword evidence="10" id="KW-1185">Reference proteome</keyword>
<sequence length="507" mass="55650">MKHNSLYKAVFIPSVLILIAAILCMIIIPEATASAVNLIFTFLTYQFGWLYLLIFVVCSITAVWIGTSRFGRIRLGDEKKEYSEASWAAMMFTAGLGVGLIVQSFVEPLYFLSAPPFHVEAMSDKAYEFAHMYSQFLWGPMGWACYVPATIAVAWTLFIKKKPSLRLSTSCEPVFGKHTNGFLGKLVDTIVVVGMVGGNATSLGLGVPIVATIICQLTGIKLNIWLTAGILLAWFVVFGSATFMGMDKGIKKLSSFNMYTLFAFIAVILLVSPVLDILNLELNSIGLMFDNLGMLLLGTDPITQSGFPQNWTVFYWAWMLTFIPVMALFTARISRGRTIRQVVFGEAIWGGVGCMSAFALFGGYSLFLQRSGKVDLVGILAEGGREKAIVAILETLPMANIMMIVYVVLLFLFLATTIDSTSMMLASVCTKNLPSTEEPARWHRVLWSLILMLMAFGLSVVGGLQVIQTASLVVGAPLIAVAVIAIIAVKKQFKTYELEHKKPDSFK</sequence>
<keyword evidence="4" id="KW-1003">Cell membrane</keyword>
<feature type="transmembrane region" description="Helical" evidence="8">
    <location>
        <begin position="388"/>
        <end position="415"/>
    </location>
</feature>
<keyword evidence="6 8" id="KW-1133">Transmembrane helix</keyword>
<accession>A0A949NI26</accession>
<dbReference type="RefSeq" id="WP_238721702.1">
    <property type="nucleotide sequence ID" value="NZ_JAHQCW010000016.1"/>
</dbReference>
<reference evidence="9" key="1">
    <citation type="submission" date="2021-06" db="EMBL/GenBank/DDBJ databases">
        <title>Description of novel taxa of the family Lachnospiraceae.</title>
        <authorList>
            <person name="Chaplin A.V."/>
            <person name="Sokolova S.R."/>
            <person name="Pikina A.P."/>
            <person name="Korzhanova M."/>
            <person name="Belova V."/>
            <person name="Korostin D."/>
            <person name="Efimov B.A."/>
        </authorList>
    </citation>
    <scope>NUCLEOTIDE SEQUENCE</scope>
    <source>
        <strain evidence="9">ASD5720</strain>
    </source>
</reference>
<evidence type="ECO:0000256" key="7">
    <source>
        <dbReference type="ARBA" id="ARBA00023136"/>
    </source>
</evidence>
<evidence type="ECO:0000313" key="10">
    <source>
        <dbReference type="Proteomes" id="UP000712157"/>
    </source>
</evidence>
<dbReference type="Pfam" id="PF02028">
    <property type="entry name" value="BCCT"/>
    <property type="match status" value="1"/>
</dbReference>
<feature type="transmembrane region" description="Helical" evidence="8">
    <location>
        <begin position="48"/>
        <end position="66"/>
    </location>
</feature>
<feature type="transmembrane region" description="Helical" evidence="8">
    <location>
        <begin position="445"/>
        <end position="464"/>
    </location>
</feature>
<dbReference type="InterPro" id="IPR000060">
    <property type="entry name" value="BCCT_transptr"/>
</dbReference>
<feature type="transmembrane region" description="Helical" evidence="8">
    <location>
        <begin position="222"/>
        <end position="244"/>
    </location>
</feature>
<dbReference type="Proteomes" id="UP000712157">
    <property type="component" value="Unassembled WGS sequence"/>
</dbReference>
<feature type="transmembrane region" description="Helical" evidence="8">
    <location>
        <begin position="313"/>
        <end position="331"/>
    </location>
</feature>
<evidence type="ECO:0000256" key="4">
    <source>
        <dbReference type="ARBA" id="ARBA00022475"/>
    </source>
</evidence>
<dbReference type="EMBL" id="JAHQCW010000016">
    <property type="protein sequence ID" value="MBU9737070.1"/>
    <property type="molecule type" value="Genomic_DNA"/>
</dbReference>
<evidence type="ECO:0000256" key="8">
    <source>
        <dbReference type="SAM" id="Phobius"/>
    </source>
</evidence>
<dbReference type="AlphaFoldDB" id="A0A949NI26"/>
<comment type="caution">
    <text evidence="9">The sequence shown here is derived from an EMBL/GenBank/DDBJ whole genome shotgun (WGS) entry which is preliminary data.</text>
</comment>
<evidence type="ECO:0000256" key="3">
    <source>
        <dbReference type="ARBA" id="ARBA00022448"/>
    </source>
</evidence>
<dbReference type="PANTHER" id="PTHR30047">
    <property type="entry name" value="HIGH-AFFINITY CHOLINE TRANSPORT PROTEIN-RELATED"/>
    <property type="match status" value="1"/>
</dbReference>
<feature type="transmembrane region" description="Helical" evidence="8">
    <location>
        <begin position="470"/>
        <end position="489"/>
    </location>
</feature>
<dbReference type="PANTHER" id="PTHR30047:SF7">
    <property type="entry name" value="HIGH-AFFINITY CHOLINE TRANSPORT PROTEIN"/>
    <property type="match status" value="1"/>
</dbReference>
<dbReference type="GO" id="GO:0022857">
    <property type="term" value="F:transmembrane transporter activity"/>
    <property type="evidence" value="ECO:0007669"/>
    <property type="project" value="InterPro"/>
</dbReference>
<feature type="transmembrane region" description="Helical" evidence="8">
    <location>
        <begin position="343"/>
        <end position="368"/>
    </location>
</feature>
<comment type="similarity">
    <text evidence="2">Belongs to the BCCT transporter (TC 2.A.15) family.</text>
</comment>
<proteinExistence type="inferred from homology"/>
<protein>
    <submittedName>
        <fullName evidence="9">BCCT family transporter</fullName>
    </submittedName>
</protein>
<gene>
    <name evidence="9" type="ORF">KTH89_11005</name>
</gene>
<feature type="transmembrane region" description="Helical" evidence="8">
    <location>
        <begin position="256"/>
        <end position="275"/>
    </location>
</feature>
<dbReference type="GO" id="GO:0005886">
    <property type="term" value="C:plasma membrane"/>
    <property type="evidence" value="ECO:0007669"/>
    <property type="project" value="UniProtKB-SubCell"/>
</dbReference>
<feature type="transmembrane region" description="Helical" evidence="8">
    <location>
        <begin position="186"/>
        <end position="210"/>
    </location>
</feature>
<keyword evidence="3" id="KW-0813">Transport</keyword>
<keyword evidence="7 8" id="KW-0472">Membrane</keyword>
<keyword evidence="5 8" id="KW-0812">Transmembrane</keyword>
<feature type="transmembrane region" description="Helical" evidence="8">
    <location>
        <begin position="7"/>
        <end position="28"/>
    </location>
</feature>
<evidence type="ECO:0000256" key="6">
    <source>
        <dbReference type="ARBA" id="ARBA00022989"/>
    </source>
</evidence>
<evidence type="ECO:0000256" key="5">
    <source>
        <dbReference type="ARBA" id="ARBA00022692"/>
    </source>
</evidence>
<evidence type="ECO:0000313" key="9">
    <source>
        <dbReference type="EMBL" id="MBU9737070.1"/>
    </source>
</evidence>
<evidence type="ECO:0000256" key="1">
    <source>
        <dbReference type="ARBA" id="ARBA00004651"/>
    </source>
</evidence>
<organism evidence="9 10">
    <name type="scientific">Diplocloster agilis</name>
    <dbReference type="NCBI Taxonomy" id="2850323"/>
    <lineage>
        <taxon>Bacteria</taxon>
        <taxon>Bacillati</taxon>
        <taxon>Bacillota</taxon>
        <taxon>Clostridia</taxon>
        <taxon>Lachnospirales</taxon>
        <taxon>Lachnospiraceae</taxon>
        <taxon>Diplocloster</taxon>
    </lineage>
</organism>
<comment type="subcellular location">
    <subcellularLocation>
        <location evidence="1">Cell membrane</location>
        <topology evidence="1">Multi-pass membrane protein</topology>
    </subcellularLocation>
</comment>
<feature type="transmembrane region" description="Helical" evidence="8">
    <location>
        <begin position="141"/>
        <end position="159"/>
    </location>
</feature>
<feature type="transmembrane region" description="Helical" evidence="8">
    <location>
        <begin position="87"/>
        <end position="106"/>
    </location>
</feature>
<evidence type="ECO:0000256" key="2">
    <source>
        <dbReference type="ARBA" id="ARBA00005658"/>
    </source>
</evidence>